<evidence type="ECO:0000313" key="7">
    <source>
        <dbReference type="Proteomes" id="UP000187283"/>
    </source>
</evidence>
<dbReference type="STRING" id="133412.A0A1R1Y2A4"/>
<evidence type="ECO:0000256" key="3">
    <source>
        <dbReference type="SAM" id="MobiDB-lite"/>
    </source>
</evidence>
<accession>A0A1R1Y2A4</accession>
<organism evidence="6 7">
    <name type="scientific">Smittium culicis</name>
    <dbReference type="NCBI Taxonomy" id="133412"/>
    <lineage>
        <taxon>Eukaryota</taxon>
        <taxon>Fungi</taxon>
        <taxon>Fungi incertae sedis</taxon>
        <taxon>Zoopagomycota</taxon>
        <taxon>Kickxellomycotina</taxon>
        <taxon>Harpellomycetes</taxon>
        <taxon>Harpellales</taxon>
        <taxon>Legeriomycetaceae</taxon>
        <taxon>Smittium</taxon>
    </lineage>
</organism>
<evidence type="ECO:0000259" key="5">
    <source>
        <dbReference type="Pfam" id="PF08172"/>
    </source>
</evidence>
<dbReference type="GO" id="GO:0006891">
    <property type="term" value="P:intra-Golgi vesicle-mediated transport"/>
    <property type="evidence" value="ECO:0007669"/>
    <property type="project" value="InterPro"/>
</dbReference>
<dbReference type="EMBL" id="LSSN01001087">
    <property type="protein sequence ID" value="OMJ21097.1"/>
    <property type="molecule type" value="Genomic_DNA"/>
</dbReference>
<feature type="domain" description="CASP C-terminal" evidence="5">
    <location>
        <begin position="411"/>
        <end position="695"/>
    </location>
</feature>
<keyword evidence="4" id="KW-0812">Transmembrane</keyword>
<keyword evidence="7" id="KW-1185">Reference proteome</keyword>
<sequence>MENFVTNDEVSTALDSWKVYSPCCIFIKIKSLIFILLHFTCSDVGLTKLLLNYGNSLETIVGNQRDSVQCRKDLAEKTKAYQNEIDNLSKKMKFSENTFISLFKEEKKNSSEDANLKLQISKLQNENVILARKLQKTKEIEDEKNQLKEQLDKTNEKMDSLVSERVLIREHELKEEAAGLIQYLKNREKDLQQQLSESTHNLELLRDSHNMTQEELMELSQSKDRDLTIRVAEIGILQADFDRANSKVISLSNENNSLKTEIKALKEGVGASSVVVDLHNRIKNQEDEISRLVAEIDNSMQESALSESTFKQKAIEHELELSSKVKEIEKLSSRLEQQKDYDEIKRELDIIKSVEFSSSWDVDDPEAPGDNKDSKNKLEKMLIVKNQQLQNSLTDTKNKLVDSIQELKNSSTKLKLLESELEEKSALITKLEHDLISIGSKGDNISPSSENHGDSSISNDKNGGNPGSLSKGDKFTDASKGKSSESAIIPIITGQRDRFRQKNFELEEELQKQHSLAAELQEKIERLEQDNVGLFQQIRYLRSYSSNSAGHGSNSMAEFSGSSDFKKKGNGLGGISFNEYDDSSVITFEDNAEFGIKLGELNKSGKTIGKSPFNIIKESKMGLKSLFNKYNNLYEESINPFKKFKNRESNRKYNSMSLFDRFSLHMSRIFSSKRWHRLLIVLYVILIHYFLVFNINRYKTCRERLIKS</sequence>
<feature type="coiled-coil region" evidence="2">
    <location>
        <begin position="241"/>
        <end position="302"/>
    </location>
</feature>
<evidence type="ECO:0000256" key="1">
    <source>
        <dbReference type="ARBA" id="ARBA00023054"/>
    </source>
</evidence>
<dbReference type="PANTHER" id="PTHR14043:SF2">
    <property type="entry name" value="HOMEOBOX PROTEIN CUT"/>
    <property type="match status" value="1"/>
</dbReference>
<evidence type="ECO:0000256" key="4">
    <source>
        <dbReference type="SAM" id="Phobius"/>
    </source>
</evidence>
<name>A0A1R1Y2A4_9FUNG</name>
<feature type="coiled-coil region" evidence="2">
    <location>
        <begin position="71"/>
        <end position="208"/>
    </location>
</feature>
<feature type="region of interest" description="Disordered" evidence="3">
    <location>
        <begin position="442"/>
        <end position="482"/>
    </location>
</feature>
<feature type="compositionally biased region" description="Polar residues" evidence="3">
    <location>
        <begin position="443"/>
        <end position="462"/>
    </location>
</feature>
<feature type="transmembrane region" description="Helical" evidence="4">
    <location>
        <begin position="675"/>
        <end position="695"/>
    </location>
</feature>
<gene>
    <name evidence="6" type="ORF">AYI70_g3672</name>
</gene>
<keyword evidence="4" id="KW-1133">Transmembrane helix</keyword>
<dbReference type="AlphaFoldDB" id="A0A1R1Y2A4"/>
<evidence type="ECO:0000313" key="6">
    <source>
        <dbReference type="EMBL" id="OMJ21097.1"/>
    </source>
</evidence>
<proteinExistence type="predicted"/>
<feature type="coiled-coil region" evidence="2">
    <location>
        <begin position="503"/>
        <end position="537"/>
    </location>
</feature>
<keyword evidence="1 2" id="KW-0175">Coiled coil</keyword>
<dbReference type="Pfam" id="PF08172">
    <property type="entry name" value="CASP_C"/>
    <property type="match status" value="1"/>
</dbReference>
<evidence type="ECO:0000256" key="2">
    <source>
        <dbReference type="SAM" id="Coils"/>
    </source>
</evidence>
<feature type="coiled-coil region" evidence="2">
    <location>
        <begin position="386"/>
        <end position="434"/>
    </location>
</feature>
<feature type="compositionally biased region" description="Basic and acidic residues" evidence="3">
    <location>
        <begin position="471"/>
        <end position="482"/>
    </location>
</feature>
<dbReference type="PANTHER" id="PTHR14043">
    <property type="entry name" value="CCAAT DISPLACEMENT PROTEIN-RELATED"/>
    <property type="match status" value="1"/>
</dbReference>
<dbReference type="Proteomes" id="UP000187283">
    <property type="component" value="Unassembled WGS sequence"/>
</dbReference>
<comment type="caution">
    <text evidence="6">The sequence shown here is derived from an EMBL/GenBank/DDBJ whole genome shotgun (WGS) entry which is preliminary data.</text>
</comment>
<dbReference type="GO" id="GO:0000139">
    <property type="term" value="C:Golgi membrane"/>
    <property type="evidence" value="ECO:0007669"/>
    <property type="project" value="InterPro"/>
</dbReference>
<reference evidence="6 7" key="1">
    <citation type="submission" date="2017-01" db="EMBL/GenBank/DDBJ databases">
        <authorList>
            <person name="Mah S.A."/>
            <person name="Swanson W.J."/>
            <person name="Moy G.W."/>
            <person name="Vacquier V.D."/>
        </authorList>
    </citation>
    <scope>NUCLEOTIDE SEQUENCE [LARGE SCALE GENOMIC DNA]</scope>
    <source>
        <strain evidence="6 7">GSMNP</strain>
    </source>
</reference>
<protein>
    <submittedName>
        <fullName evidence="6">Protein CASP</fullName>
    </submittedName>
</protein>
<dbReference type="InterPro" id="IPR012955">
    <property type="entry name" value="CASP_C"/>
</dbReference>
<keyword evidence="4" id="KW-0472">Membrane</keyword>
<dbReference type="OrthoDB" id="10257567at2759"/>